<evidence type="ECO:0000256" key="1">
    <source>
        <dbReference type="ARBA" id="ARBA00023015"/>
    </source>
</evidence>
<evidence type="ECO:0000313" key="6">
    <source>
        <dbReference type="Proteomes" id="UP000199531"/>
    </source>
</evidence>
<dbReference type="Gene3D" id="1.10.10.60">
    <property type="entry name" value="Homeodomain-like"/>
    <property type="match status" value="1"/>
</dbReference>
<dbReference type="PROSITE" id="PS01124">
    <property type="entry name" value="HTH_ARAC_FAMILY_2"/>
    <property type="match status" value="1"/>
</dbReference>
<dbReference type="EMBL" id="FOCW01000001">
    <property type="protein sequence ID" value="SEM98151.1"/>
    <property type="molecule type" value="Genomic_DNA"/>
</dbReference>
<proteinExistence type="predicted"/>
<dbReference type="OrthoDB" id="6506763at2"/>
<keyword evidence="2" id="KW-0238">DNA-binding</keyword>
<gene>
    <name evidence="5" type="ORF">SAMN02745977_00043</name>
</gene>
<dbReference type="SUPFAM" id="SSF46689">
    <property type="entry name" value="Homeodomain-like"/>
    <property type="match status" value="1"/>
</dbReference>
<dbReference type="AlphaFoldDB" id="A0A1H8CSE3"/>
<dbReference type="InterPro" id="IPR018060">
    <property type="entry name" value="HTH_AraC"/>
</dbReference>
<dbReference type="Pfam" id="PF12833">
    <property type="entry name" value="HTH_18"/>
    <property type="match status" value="1"/>
</dbReference>
<sequence>MQNSLPTIPIDFVHDLLQGAALDPHLQAACVLHAGIAPALLQQAGARVTNQQFAGLYRLLAQQCDDETPGMFARPLRGGTLKFLCLSLIGSPSLVTALYRFTQYFRLLLDDLHFVLRTQGSRVQVALLPRSAAVRQNTFAQKMMLKLVHGVASWLAGHKIPLAQVDFTHARPEQGSEYVFLYPGPQRFDQPEMALWFDLEQLQTPIRQGQQSVSAFLARAPADWMFVSFAERIVSHRVREHLQQRLEQSASIAEVANALHFSVRTLARKLQAEGTSFQAIKDELRRDVAIQLLTQSRLAVAQIGLRVGFEDATCFQRAFRQWTGSAPGAYRKGQG</sequence>
<keyword evidence="6" id="KW-1185">Reference proteome</keyword>
<accession>A0A1H8CSE3</accession>
<protein>
    <submittedName>
        <fullName evidence="5">Transcriptional regulator, AraC family</fullName>
    </submittedName>
</protein>
<dbReference type="GO" id="GO:0005829">
    <property type="term" value="C:cytosol"/>
    <property type="evidence" value="ECO:0007669"/>
    <property type="project" value="TreeGrafter"/>
</dbReference>
<keyword evidence="3" id="KW-0804">Transcription</keyword>
<evidence type="ECO:0000313" key="5">
    <source>
        <dbReference type="EMBL" id="SEM98151.1"/>
    </source>
</evidence>
<organism evidence="5 6">
    <name type="scientific">Brachymonas denitrificans DSM 15123</name>
    <dbReference type="NCBI Taxonomy" id="1121117"/>
    <lineage>
        <taxon>Bacteria</taxon>
        <taxon>Pseudomonadati</taxon>
        <taxon>Pseudomonadota</taxon>
        <taxon>Betaproteobacteria</taxon>
        <taxon>Burkholderiales</taxon>
        <taxon>Comamonadaceae</taxon>
        <taxon>Brachymonas</taxon>
    </lineage>
</organism>
<dbReference type="Proteomes" id="UP000199531">
    <property type="component" value="Unassembled WGS sequence"/>
</dbReference>
<name>A0A1H8CSE3_9BURK</name>
<feature type="domain" description="HTH araC/xylS-type" evidence="4">
    <location>
        <begin position="236"/>
        <end position="333"/>
    </location>
</feature>
<dbReference type="InterPro" id="IPR009057">
    <property type="entry name" value="Homeodomain-like_sf"/>
</dbReference>
<dbReference type="STRING" id="1121117.SAMN02745977_00043"/>
<keyword evidence="1" id="KW-0805">Transcription regulation</keyword>
<evidence type="ECO:0000259" key="4">
    <source>
        <dbReference type="PROSITE" id="PS01124"/>
    </source>
</evidence>
<dbReference type="PANTHER" id="PTHR47894">
    <property type="entry name" value="HTH-TYPE TRANSCRIPTIONAL REGULATOR GADX"/>
    <property type="match status" value="1"/>
</dbReference>
<dbReference type="InterPro" id="IPR032687">
    <property type="entry name" value="AraC-type_N"/>
</dbReference>
<dbReference type="GO" id="GO:0003700">
    <property type="term" value="F:DNA-binding transcription factor activity"/>
    <property type="evidence" value="ECO:0007669"/>
    <property type="project" value="InterPro"/>
</dbReference>
<evidence type="ECO:0000256" key="2">
    <source>
        <dbReference type="ARBA" id="ARBA00023125"/>
    </source>
</evidence>
<dbReference type="PANTHER" id="PTHR47894:SF1">
    <property type="entry name" value="HTH-TYPE TRANSCRIPTIONAL REGULATOR VQSM"/>
    <property type="match status" value="1"/>
</dbReference>
<evidence type="ECO:0000256" key="3">
    <source>
        <dbReference type="ARBA" id="ARBA00023163"/>
    </source>
</evidence>
<dbReference type="GO" id="GO:0000976">
    <property type="term" value="F:transcription cis-regulatory region binding"/>
    <property type="evidence" value="ECO:0007669"/>
    <property type="project" value="TreeGrafter"/>
</dbReference>
<dbReference type="RefSeq" id="WP_091812668.1">
    <property type="nucleotide sequence ID" value="NZ_FOCW01000001.1"/>
</dbReference>
<dbReference type="Pfam" id="PF12625">
    <property type="entry name" value="Arabinose_bd"/>
    <property type="match status" value="1"/>
</dbReference>
<reference evidence="5 6" key="1">
    <citation type="submission" date="2016-10" db="EMBL/GenBank/DDBJ databases">
        <authorList>
            <person name="de Groot N.N."/>
        </authorList>
    </citation>
    <scope>NUCLEOTIDE SEQUENCE [LARGE SCALE GENOMIC DNA]</scope>
    <source>
        <strain evidence="5 6">DSM 15123</strain>
    </source>
</reference>
<dbReference type="SMART" id="SM00342">
    <property type="entry name" value="HTH_ARAC"/>
    <property type="match status" value="1"/>
</dbReference>